<organism evidence="1 2">
    <name type="scientific">Eumeta variegata</name>
    <name type="common">Bagworm moth</name>
    <name type="synonym">Eumeta japonica</name>
    <dbReference type="NCBI Taxonomy" id="151549"/>
    <lineage>
        <taxon>Eukaryota</taxon>
        <taxon>Metazoa</taxon>
        <taxon>Ecdysozoa</taxon>
        <taxon>Arthropoda</taxon>
        <taxon>Hexapoda</taxon>
        <taxon>Insecta</taxon>
        <taxon>Pterygota</taxon>
        <taxon>Neoptera</taxon>
        <taxon>Endopterygota</taxon>
        <taxon>Lepidoptera</taxon>
        <taxon>Glossata</taxon>
        <taxon>Ditrysia</taxon>
        <taxon>Tineoidea</taxon>
        <taxon>Psychidae</taxon>
        <taxon>Oiketicinae</taxon>
        <taxon>Eumeta</taxon>
    </lineage>
</organism>
<gene>
    <name evidence="1" type="ORF">EVAR_37437_1</name>
</gene>
<protein>
    <submittedName>
        <fullName evidence="1">Uncharacterized protein</fullName>
    </submittedName>
</protein>
<accession>A0A4C1X6B2</accession>
<comment type="caution">
    <text evidence="1">The sequence shown here is derived from an EMBL/GenBank/DDBJ whole genome shotgun (WGS) entry which is preliminary data.</text>
</comment>
<proteinExistence type="predicted"/>
<evidence type="ECO:0000313" key="1">
    <source>
        <dbReference type="EMBL" id="GBP57884.1"/>
    </source>
</evidence>
<dbReference type="EMBL" id="BGZK01000722">
    <property type="protein sequence ID" value="GBP57884.1"/>
    <property type="molecule type" value="Genomic_DNA"/>
</dbReference>
<sequence length="192" mass="21382">MFSPQIRQLGGGAWHGIYSIKAACAPPAGRHLPPRFLIVCMPRANQRRHFAYQCADRIDEKQAARVKILRRCVLSADGRTYRSGIHHTDAPSAAGARPDRWPRRLRRKPATKSTGGIFTNAEAGVSVTVIDKNRTLRTVDGGTKIIKQIILNTRYTPMRTRTHTTRALACACACARASTRHEHRHTHAHAHA</sequence>
<reference evidence="1 2" key="1">
    <citation type="journal article" date="2019" name="Commun. Biol.">
        <title>The bagworm genome reveals a unique fibroin gene that provides high tensile strength.</title>
        <authorList>
            <person name="Kono N."/>
            <person name="Nakamura H."/>
            <person name="Ohtoshi R."/>
            <person name="Tomita M."/>
            <person name="Numata K."/>
            <person name="Arakawa K."/>
        </authorList>
    </citation>
    <scope>NUCLEOTIDE SEQUENCE [LARGE SCALE GENOMIC DNA]</scope>
</reference>
<dbReference type="Proteomes" id="UP000299102">
    <property type="component" value="Unassembled WGS sequence"/>
</dbReference>
<name>A0A4C1X6B2_EUMVA</name>
<keyword evidence="2" id="KW-1185">Reference proteome</keyword>
<evidence type="ECO:0000313" key="2">
    <source>
        <dbReference type="Proteomes" id="UP000299102"/>
    </source>
</evidence>
<dbReference type="AlphaFoldDB" id="A0A4C1X6B2"/>